<keyword evidence="3" id="KW-1185">Reference proteome</keyword>
<dbReference type="InterPro" id="IPR025495">
    <property type="entry name" value="DUF4386"/>
</dbReference>
<keyword evidence="1" id="KW-1133">Transmembrane helix</keyword>
<organism evidence="2 3">
    <name type="scientific">Flavobacterium geliluteum</name>
    <dbReference type="NCBI Taxonomy" id="2816120"/>
    <lineage>
        <taxon>Bacteria</taxon>
        <taxon>Pseudomonadati</taxon>
        <taxon>Bacteroidota</taxon>
        <taxon>Flavobacteriia</taxon>
        <taxon>Flavobacteriales</taxon>
        <taxon>Flavobacteriaceae</taxon>
        <taxon>Flavobacterium</taxon>
    </lineage>
</organism>
<feature type="transmembrane region" description="Helical" evidence="1">
    <location>
        <begin position="179"/>
        <end position="200"/>
    </location>
</feature>
<feature type="transmembrane region" description="Helical" evidence="1">
    <location>
        <begin position="98"/>
        <end position="122"/>
    </location>
</feature>
<accession>A0A940X899</accession>
<dbReference type="Pfam" id="PF14329">
    <property type="entry name" value="DUF4386"/>
    <property type="match status" value="1"/>
</dbReference>
<dbReference type="EMBL" id="JAGFBV010000003">
    <property type="protein sequence ID" value="MBP4136971.1"/>
    <property type="molecule type" value="Genomic_DNA"/>
</dbReference>
<feature type="transmembrane region" description="Helical" evidence="1">
    <location>
        <begin position="149"/>
        <end position="170"/>
    </location>
</feature>
<dbReference type="AlphaFoldDB" id="A0A940X899"/>
<dbReference type="Proteomes" id="UP000675047">
    <property type="component" value="Unassembled WGS sequence"/>
</dbReference>
<proteinExistence type="predicted"/>
<keyword evidence="1" id="KW-0812">Transmembrane</keyword>
<gene>
    <name evidence="2" type="ORF">J3495_02630</name>
</gene>
<protein>
    <submittedName>
        <fullName evidence="2">DUF4386 domain-containing protein</fullName>
    </submittedName>
</protein>
<evidence type="ECO:0000313" key="3">
    <source>
        <dbReference type="Proteomes" id="UP000675047"/>
    </source>
</evidence>
<sequence>MKLNFKNFETSPQVYARIAGLLYLLIIVAGFFAETFVRNKLIVSGDATATANNIIHSPFLWKIGITADLIMQICDLPVMILLYFLLKPVSKKLAVLNLSFNLIQTAVLVANKLNLFAALFFLGESDYLKSFSQDQLHALSYLSIKLHNFGFGVGLIFFGFVCLIEGYLLFKSGYFPKIIGILMSIAGLCYLTNSFALILAPQLSSMVVLLPCLIAELTLSLWLIFKGVNLPIWKKKLNIS</sequence>
<name>A0A940X899_9FLAO</name>
<keyword evidence="1" id="KW-0472">Membrane</keyword>
<feature type="transmembrane region" description="Helical" evidence="1">
    <location>
        <begin position="206"/>
        <end position="225"/>
    </location>
</feature>
<feature type="transmembrane region" description="Helical" evidence="1">
    <location>
        <begin position="14"/>
        <end position="33"/>
    </location>
</feature>
<evidence type="ECO:0000256" key="1">
    <source>
        <dbReference type="SAM" id="Phobius"/>
    </source>
</evidence>
<feature type="transmembrane region" description="Helical" evidence="1">
    <location>
        <begin position="69"/>
        <end position="86"/>
    </location>
</feature>
<evidence type="ECO:0000313" key="2">
    <source>
        <dbReference type="EMBL" id="MBP4136971.1"/>
    </source>
</evidence>
<reference evidence="2 3" key="1">
    <citation type="submission" date="2021-03" db="EMBL/GenBank/DDBJ databases">
        <title>Flavobacterium Flabelliformis Sp. Nov. And Flavobacterium Geliluteum Sp. Nov., Two Novel Multidrug Resistant Psychrophilic Species Isolated From Antarctica.</title>
        <authorList>
            <person name="Kralova S."/>
            <person name="Busse H.J."/>
            <person name="Bezdicek M."/>
            <person name="Nykrynova M."/>
            <person name="Kroupova E."/>
            <person name="Krsek D."/>
            <person name="Sedlacek I."/>
        </authorList>
    </citation>
    <scope>NUCLEOTIDE SEQUENCE [LARGE SCALE GENOMIC DNA]</scope>
    <source>
        <strain evidence="2 3">P7388</strain>
    </source>
</reference>
<comment type="caution">
    <text evidence="2">The sequence shown here is derived from an EMBL/GenBank/DDBJ whole genome shotgun (WGS) entry which is preliminary data.</text>
</comment>
<dbReference type="RefSeq" id="WP_210665017.1">
    <property type="nucleotide sequence ID" value="NZ_JAGFBV010000003.1"/>
</dbReference>